<accession>A0A9J7H7Y6</accession>
<dbReference type="InterPro" id="IPR050169">
    <property type="entry name" value="Krueppel_C2H2_ZnF"/>
</dbReference>
<dbReference type="InterPro" id="IPR001909">
    <property type="entry name" value="KRAB"/>
</dbReference>
<dbReference type="PANTHER" id="PTHR23232">
    <property type="entry name" value="KRAB DOMAIN C2H2 ZINC FINGER"/>
    <property type="match status" value="1"/>
</dbReference>
<evidence type="ECO:0000313" key="4">
    <source>
        <dbReference type="RefSeq" id="XP_035305396.1"/>
    </source>
</evidence>
<proteinExistence type="predicted"/>
<sequence length="188" mass="21318">MSSLQQCCCQFPGEPRAADPGAEDTAGPRGPETSGTAARRPLKHRGLTDHPDLLTCAAEQRGLEGERRQKLTMQGLVTFSDVTVTFSKEEWECMDSAQWNLYTDVMLENYNNLMFVGCLNRFYNLFSENKQKMGWEFKKQNVLTHKDQVAVILQQHINAQSPLSRVQAFPLLPGEVHCYIPECQHTLK</sequence>
<evidence type="ECO:0000313" key="3">
    <source>
        <dbReference type="Proteomes" id="UP001108280"/>
    </source>
</evidence>
<dbReference type="Gene3D" id="6.10.140.140">
    <property type="match status" value="1"/>
</dbReference>
<evidence type="ECO:0000259" key="2">
    <source>
        <dbReference type="PROSITE" id="PS50805"/>
    </source>
</evidence>
<dbReference type="InterPro" id="IPR036051">
    <property type="entry name" value="KRAB_dom_sf"/>
</dbReference>
<gene>
    <name evidence="4" type="primary">LOC113838158</name>
</gene>
<dbReference type="RefSeq" id="XP_035305396.1">
    <property type="nucleotide sequence ID" value="XM_035449505.1"/>
</dbReference>
<dbReference type="PROSITE" id="PS50805">
    <property type="entry name" value="KRAB"/>
    <property type="match status" value="1"/>
</dbReference>
<name>A0A9J7H7Y6_CRIGR</name>
<reference evidence="4" key="3">
    <citation type="submission" date="2025-08" db="UniProtKB">
        <authorList>
            <consortium name="RefSeq"/>
        </authorList>
    </citation>
    <scope>IDENTIFICATION</scope>
    <source>
        <strain evidence="4">17A/GY</strain>
        <tissue evidence="4">Liver</tissue>
    </source>
</reference>
<dbReference type="SUPFAM" id="SSF109640">
    <property type="entry name" value="KRAB domain (Kruppel-associated box)"/>
    <property type="match status" value="1"/>
</dbReference>
<evidence type="ECO:0000256" key="1">
    <source>
        <dbReference type="SAM" id="MobiDB-lite"/>
    </source>
</evidence>
<dbReference type="Pfam" id="PF01352">
    <property type="entry name" value="KRAB"/>
    <property type="match status" value="1"/>
</dbReference>
<dbReference type="AlphaFoldDB" id="A0A9J7H7Y6"/>
<dbReference type="Proteomes" id="UP001108280">
    <property type="component" value="Chromosome 9"/>
</dbReference>
<feature type="region of interest" description="Disordered" evidence="1">
    <location>
        <begin position="12"/>
        <end position="49"/>
    </location>
</feature>
<organism evidence="3 4">
    <name type="scientific">Cricetulus griseus</name>
    <name type="common">Chinese hamster</name>
    <name type="synonym">Cricetulus barabensis griseus</name>
    <dbReference type="NCBI Taxonomy" id="10029"/>
    <lineage>
        <taxon>Eukaryota</taxon>
        <taxon>Metazoa</taxon>
        <taxon>Chordata</taxon>
        <taxon>Craniata</taxon>
        <taxon>Vertebrata</taxon>
        <taxon>Euteleostomi</taxon>
        <taxon>Mammalia</taxon>
        <taxon>Eutheria</taxon>
        <taxon>Euarchontoglires</taxon>
        <taxon>Glires</taxon>
        <taxon>Rodentia</taxon>
        <taxon>Myomorpha</taxon>
        <taxon>Muroidea</taxon>
        <taxon>Cricetidae</taxon>
        <taxon>Cricetinae</taxon>
        <taxon>Cricetulus</taxon>
    </lineage>
</organism>
<dbReference type="PANTHER" id="PTHR23232:SF150">
    <property type="entry name" value="ZINC FINGER PROTEIN 993-RELATED"/>
    <property type="match status" value="1"/>
</dbReference>
<reference evidence="3" key="1">
    <citation type="journal article" date="2018" name="Biotechnol. Bioeng.">
        <title>A reference genome of the Chinese hamster based on a hybrid assembly strategy.</title>
        <authorList>
            <person name="Rupp O."/>
            <person name="MacDonald M.L."/>
            <person name="Li S."/>
            <person name="Dhiman H."/>
            <person name="Polson S."/>
            <person name="Griep S."/>
            <person name="Heffner K."/>
            <person name="Hernandez I."/>
            <person name="Brinkrolf K."/>
            <person name="Jadhav V."/>
            <person name="Samoudi M."/>
            <person name="Hao H."/>
            <person name="Kingham B."/>
            <person name="Goesmann A."/>
            <person name="Betenbaugh M.J."/>
            <person name="Lewis N.E."/>
            <person name="Borth N."/>
            <person name="Lee K.H."/>
        </authorList>
    </citation>
    <scope>NUCLEOTIDE SEQUENCE [LARGE SCALE GENOMIC DNA]</scope>
    <source>
        <strain evidence="3">17A/GY</strain>
    </source>
</reference>
<dbReference type="GeneID" id="113838158"/>
<feature type="domain" description="KRAB" evidence="2">
    <location>
        <begin position="77"/>
        <end position="147"/>
    </location>
</feature>
<dbReference type="SMART" id="SM00349">
    <property type="entry name" value="KRAB"/>
    <property type="match status" value="1"/>
</dbReference>
<dbReference type="CDD" id="cd07765">
    <property type="entry name" value="KRAB_A-box"/>
    <property type="match status" value="1"/>
</dbReference>
<protein>
    <submittedName>
        <fullName evidence="4">Zinc finger protein 701-like isoform X2</fullName>
    </submittedName>
</protein>
<reference evidence="3" key="2">
    <citation type="journal article" date="2020" name="Biotechnol. Bioeng.">
        <title>Chromosome-scale scaffolds for the Chinese hamster reference genome assembly to facilitate the study of the CHO epigenome.</title>
        <authorList>
            <person name="Hilliard W."/>
            <person name="MacDonald M."/>
            <person name="Lee K.H."/>
        </authorList>
    </citation>
    <scope>NUCLEOTIDE SEQUENCE [LARGE SCALE GENOMIC DNA]</scope>
    <source>
        <strain evidence="3">17A/GY</strain>
    </source>
</reference>
<keyword evidence="3" id="KW-1185">Reference proteome</keyword>
<dbReference type="GO" id="GO:0006355">
    <property type="term" value="P:regulation of DNA-templated transcription"/>
    <property type="evidence" value="ECO:0007669"/>
    <property type="project" value="InterPro"/>
</dbReference>